<keyword evidence="6 7" id="KW-0472">Membrane</keyword>
<evidence type="ECO:0000259" key="8">
    <source>
        <dbReference type="PROSITE" id="PS50928"/>
    </source>
</evidence>
<keyword evidence="10" id="KW-1185">Reference proteome</keyword>
<keyword evidence="4 7" id="KW-0812">Transmembrane</keyword>
<gene>
    <name evidence="9" type="ORF">H7C19_27480</name>
</gene>
<dbReference type="PANTHER" id="PTHR43227">
    <property type="entry name" value="BLL4140 PROTEIN"/>
    <property type="match status" value="1"/>
</dbReference>
<proteinExistence type="inferred from homology"/>
<dbReference type="EMBL" id="JACJVP010000047">
    <property type="protein sequence ID" value="MBB6674430.1"/>
    <property type="molecule type" value="Genomic_DNA"/>
</dbReference>
<dbReference type="PANTHER" id="PTHR43227:SF11">
    <property type="entry name" value="BLL4140 PROTEIN"/>
    <property type="match status" value="1"/>
</dbReference>
<evidence type="ECO:0000256" key="5">
    <source>
        <dbReference type="ARBA" id="ARBA00022989"/>
    </source>
</evidence>
<dbReference type="AlphaFoldDB" id="A0A7X0RXZ5"/>
<evidence type="ECO:0000313" key="10">
    <source>
        <dbReference type="Proteomes" id="UP000547209"/>
    </source>
</evidence>
<dbReference type="RefSeq" id="WP_185672294.1">
    <property type="nucleotide sequence ID" value="NZ_JACJVP010000047.1"/>
</dbReference>
<dbReference type="Proteomes" id="UP000547209">
    <property type="component" value="Unassembled WGS sequence"/>
</dbReference>
<evidence type="ECO:0000313" key="9">
    <source>
        <dbReference type="EMBL" id="MBB6674430.1"/>
    </source>
</evidence>
<keyword evidence="2 7" id="KW-0813">Transport</keyword>
<evidence type="ECO:0000256" key="7">
    <source>
        <dbReference type="RuleBase" id="RU363032"/>
    </source>
</evidence>
<feature type="domain" description="ABC transmembrane type-1" evidence="8">
    <location>
        <begin position="71"/>
        <end position="286"/>
    </location>
</feature>
<feature type="transmembrane region" description="Helical" evidence="7">
    <location>
        <begin position="204"/>
        <end position="223"/>
    </location>
</feature>
<feature type="transmembrane region" description="Helical" evidence="7">
    <location>
        <begin position="158"/>
        <end position="183"/>
    </location>
</feature>
<comment type="subcellular location">
    <subcellularLocation>
        <location evidence="1 7">Cell membrane</location>
        <topology evidence="1 7">Multi-pass membrane protein</topology>
    </subcellularLocation>
</comment>
<dbReference type="InterPro" id="IPR050809">
    <property type="entry name" value="UgpAE/MalFG_permease"/>
</dbReference>
<keyword evidence="3" id="KW-1003">Cell membrane</keyword>
<dbReference type="CDD" id="cd06261">
    <property type="entry name" value="TM_PBP2"/>
    <property type="match status" value="1"/>
</dbReference>
<feature type="transmembrane region" description="Helical" evidence="7">
    <location>
        <begin position="265"/>
        <end position="286"/>
    </location>
</feature>
<dbReference type="GO" id="GO:0005886">
    <property type="term" value="C:plasma membrane"/>
    <property type="evidence" value="ECO:0007669"/>
    <property type="project" value="UniProtKB-SubCell"/>
</dbReference>
<evidence type="ECO:0000256" key="6">
    <source>
        <dbReference type="ARBA" id="ARBA00023136"/>
    </source>
</evidence>
<sequence>MAKSYWKRAFPVYLMILPGLLFFIVFKYIPMVGISIAFMAYSPFDGIGGSEWVGLRHFHRLFAEGDFLTLLRNTLMLNLFDVLFFFPAPLLVALLLNEIKAKRFKAAVQTILYAPNFISWVVIVGITILLFATGSGGINQLLAGWGFERLELMTDPSYFRWVWLLQNVWQGAGWGAIIFLAALAAVDPLLYEAAAIDGANRWRMLWHIALPALRSVIVVLLVLRMGHVMDLGFEHIFLLQNSMNQGVSEVFETFVYKVGMTQGDYSYSTAVGLFKSIVGLIMVLFVNRLAKQTGQEGVF</sequence>
<dbReference type="InterPro" id="IPR000515">
    <property type="entry name" value="MetI-like"/>
</dbReference>
<organism evidence="9 10">
    <name type="scientific">Cohnella nanjingensis</name>
    <dbReference type="NCBI Taxonomy" id="1387779"/>
    <lineage>
        <taxon>Bacteria</taxon>
        <taxon>Bacillati</taxon>
        <taxon>Bacillota</taxon>
        <taxon>Bacilli</taxon>
        <taxon>Bacillales</taxon>
        <taxon>Paenibacillaceae</taxon>
        <taxon>Cohnella</taxon>
    </lineage>
</organism>
<comment type="similarity">
    <text evidence="7">Belongs to the binding-protein-dependent transport system permease family.</text>
</comment>
<dbReference type="Pfam" id="PF00528">
    <property type="entry name" value="BPD_transp_1"/>
    <property type="match status" value="1"/>
</dbReference>
<evidence type="ECO:0000256" key="2">
    <source>
        <dbReference type="ARBA" id="ARBA00022448"/>
    </source>
</evidence>
<dbReference type="PROSITE" id="PS50928">
    <property type="entry name" value="ABC_TM1"/>
    <property type="match status" value="1"/>
</dbReference>
<feature type="transmembrane region" description="Helical" evidence="7">
    <location>
        <begin position="75"/>
        <end position="96"/>
    </location>
</feature>
<keyword evidence="5 7" id="KW-1133">Transmembrane helix</keyword>
<dbReference type="SUPFAM" id="SSF161098">
    <property type="entry name" value="MetI-like"/>
    <property type="match status" value="1"/>
</dbReference>
<comment type="caution">
    <text evidence="9">The sequence shown here is derived from an EMBL/GenBank/DDBJ whole genome shotgun (WGS) entry which is preliminary data.</text>
</comment>
<evidence type="ECO:0000256" key="4">
    <source>
        <dbReference type="ARBA" id="ARBA00022692"/>
    </source>
</evidence>
<dbReference type="InterPro" id="IPR035906">
    <property type="entry name" value="MetI-like_sf"/>
</dbReference>
<evidence type="ECO:0000256" key="3">
    <source>
        <dbReference type="ARBA" id="ARBA00022475"/>
    </source>
</evidence>
<reference evidence="9 10" key="1">
    <citation type="submission" date="2020-08" db="EMBL/GenBank/DDBJ databases">
        <title>Cohnella phylogeny.</title>
        <authorList>
            <person name="Dunlap C."/>
        </authorList>
    </citation>
    <scope>NUCLEOTIDE SEQUENCE [LARGE SCALE GENOMIC DNA]</scope>
    <source>
        <strain evidence="9 10">DSM 28246</strain>
    </source>
</reference>
<protein>
    <submittedName>
        <fullName evidence="9">Sugar ABC transporter permease</fullName>
    </submittedName>
</protein>
<feature type="transmembrane region" description="Helical" evidence="7">
    <location>
        <begin position="117"/>
        <end position="138"/>
    </location>
</feature>
<dbReference type="Gene3D" id="1.10.3720.10">
    <property type="entry name" value="MetI-like"/>
    <property type="match status" value="1"/>
</dbReference>
<evidence type="ECO:0000256" key="1">
    <source>
        <dbReference type="ARBA" id="ARBA00004651"/>
    </source>
</evidence>
<feature type="transmembrane region" description="Helical" evidence="7">
    <location>
        <begin position="12"/>
        <end position="41"/>
    </location>
</feature>
<dbReference type="GO" id="GO:0055085">
    <property type="term" value="P:transmembrane transport"/>
    <property type="evidence" value="ECO:0007669"/>
    <property type="project" value="InterPro"/>
</dbReference>
<accession>A0A7X0RXZ5</accession>
<name>A0A7X0RXZ5_9BACL</name>